<dbReference type="Pfam" id="PF00933">
    <property type="entry name" value="Glyco_hydro_3"/>
    <property type="match status" value="1"/>
</dbReference>
<dbReference type="OrthoDB" id="3187562at2"/>
<dbReference type="Proteomes" id="UP000014387">
    <property type="component" value="Unassembled WGS sequence"/>
</dbReference>
<evidence type="ECO:0000256" key="2">
    <source>
        <dbReference type="ARBA" id="ARBA00022801"/>
    </source>
</evidence>
<keyword evidence="2" id="KW-0378">Hydrolase</keyword>
<reference evidence="4 5" key="1">
    <citation type="submission" date="2013-05" db="EMBL/GenBank/DDBJ databases">
        <title>The Genome Sequence of Actinomyces europaeus ACS-120-V-COL10B.</title>
        <authorList>
            <consortium name="The Broad Institute Genomics Platform"/>
            <person name="Earl A."/>
            <person name="Ward D."/>
            <person name="Feldgarden M."/>
            <person name="Gevers D."/>
            <person name="Saerens B."/>
            <person name="Vaneechoutte M."/>
            <person name="Walker B."/>
            <person name="Young S."/>
            <person name="Zeng Q."/>
            <person name="Gargeya S."/>
            <person name="Fitzgerald M."/>
            <person name="Haas B."/>
            <person name="Abouelleil A."/>
            <person name="Allen A.W."/>
            <person name="Alvarado L."/>
            <person name="Arachchi H.M."/>
            <person name="Berlin A.M."/>
            <person name="Chapman S.B."/>
            <person name="Gainer-Dewar J."/>
            <person name="Goldberg J."/>
            <person name="Griggs A."/>
            <person name="Gujja S."/>
            <person name="Hansen M."/>
            <person name="Howarth C."/>
            <person name="Imamovic A."/>
            <person name="Ireland A."/>
            <person name="Larimer J."/>
            <person name="McCowan C."/>
            <person name="Murphy C."/>
            <person name="Pearson M."/>
            <person name="Poon T.W."/>
            <person name="Priest M."/>
            <person name="Roberts A."/>
            <person name="Saif S."/>
            <person name="Shea T."/>
            <person name="Sisk P."/>
            <person name="Sykes S."/>
            <person name="Wortman J."/>
            <person name="Nusbaum C."/>
            <person name="Birren B."/>
        </authorList>
    </citation>
    <scope>NUCLEOTIDE SEQUENCE [LARGE SCALE GENOMIC DNA]</scope>
    <source>
        <strain evidence="4 5">ACS-120-V-Col10b</strain>
    </source>
</reference>
<dbReference type="Gene3D" id="3.20.20.300">
    <property type="entry name" value="Glycoside hydrolase, family 3, N-terminal domain"/>
    <property type="match status" value="1"/>
</dbReference>
<dbReference type="GO" id="GO:0005975">
    <property type="term" value="P:carbohydrate metabolic process"/>
    <property type="evidence" value="ECO:0007669"/>
    <property type="project" value="InterPro"/>
</dbReference>
<dbReference type="InterPro" id="IPR036962">
    <property type="entry name" value="Glyco_hydro_3_N_sf"/>
</dbReference>
<dbReference type="InterPro" id="IPR002772">
    <property type="entry name" value="Glyco_hydro_3_C"/>
</dbReference>
<dbReference type="InterPro" id="IPR026891">
    <property type="entry name" value="Fn3-like"/>
</dbReference>
<comment type="similarity">
    <text evidence="1">Belongs to the glycosyl hydrolase 3 family.</text>
</comment>
<evidence type="ECO:0000313" key="4">
    <source>
        <dbReference type="EMBL" id="EPD31185.1"/>
    </source>
</evidence>
<dbReference type="InterPro" id="IPR050288">
    <property type="entry name" value="Cellulose_deg_GH3"/>
</dbReference>
<accession>A0A9W5RF49</accession>
<dbReference type="Pfam" id="PF01915">
    <property type="entry name" value="Glyco_hydro_3_C"/>
    <property type="match status" value="1"/>
</dbReference>
<dbReference type="RefSeq" id="WP_016444296.1">
    <property type="nucleotide sequence ID" value="NZ_KE150266.1"/>
</dbReference>
<dbReference type="PRINTS" id="PR00133">
    <property type="entry name" value="GLHYDRLASE3"/>
</dbReference>
<feature type="domain" description="Fibronectin type III-like" evidence="3">
    <location>
        <begin position="322"/>
        <end position="398"/>
    </location>
</feature>
<dbReference type="GO" id="GO:0004553">
    <property type="term" value="F:hydrolase activity, hydrolyzing O-glycosyl compounds"/>
    <property type="evidence" value="ECO:0007669"/>
    <property type="project" value="InterPro"/>
</dbReference>
<dbReference type="InterPro" id="IPR001764">
    <property type="entry name" value="Glyco_hydro_3_N"/>
</dbReference>
<evidence type="ECO:0000313" key="5">
    <source>
        <dbReference type="Proteomes" id="UP000014387"/>
    </source>
</evidence>
<name>A0A9W5RF49_9ACTO</name>
<dbReference type="SUPFAM" id="SSF51445">
    <property type="entry name" value="(Trans)glycosidases"/>
    <property type="match status" value="1"/>
</dbReference>
<proteinExistence type="inferred from homology"/>
<dbReference type="AlphaFoldDB" id="A0A9W5RF49"/>
<dbReference type="InterPro" id="IPR013783">
    <property type="entry name" value="Ig-like_fold"/>
</dbReference>
<dbReference type="InterPro" id="IPR017853">
    <property type="entry name" value="GH"/>
</dbReference>
<sequence length="790" mass="85978">MTNSVLSQTSTRALDEGASLNPKLAALSGILAAKGATLLRNNAVLPLERGKPLAVFGRVARDWIAVGYGSGGDVNPPYVTNLTDSLRELEVAVDTELATMYEQWCAANPVDPGEEWGKWPLSFAEMPMPDAVIAGAAVRCDTALVVIGRAAGEDRDSLLQVGSYYLTNDERCLLKRVNRAFARIVVIVVTGNVMDLAWAEELDVDGLLLAWAGGQEGARAIAKILVGEMEPGGRLTDTIAYRYEDYPSHGHFGDLDANTYVEDIYVGYRYFETFAKEKVQYPFGFGLGYSTHEYSDQIVQICDEGVSVSATVTNVGSAKSSAVAQLYVRKPGRLNGAPERELVGFWRSPDLSPGESAQFTITAPLRNLAVYDDAAGRDTSHCWVLEEGSYAFFLGNDVRQAREIGTAQFDRKILERLEQAAAPVVQFDRYVREAGADSVKLAPVPVSEVDLAARITQRLPQSSGKPASDPRFEDVLAGHISTADFAASLSNRDLADLTYGDVTMNSPLGAPGNAGALGGVTRALRAKGVPPAITTDGPSGLRLNATATLLPCGTALASTWEPQLAEQMAVLHGEEMVLLGSDIILSPGMNIHRDPLCGRNFEYYSEDPLITGSFGAAIVRGVQSRERSACPKHFAVNNQETNRIFNDSRLSERALREIYLRGFEMVVKDAGPHFIMTSYNKINGVWGHYHYDLIETVLFGEWGYRGAVMTDWWMRMAPDPNFAGVYDSAYRVRAGVDVLMPGGDVHQGTTREDSVFECLESGTLTRGEAERSAVRVLDFLKMRYATLSAK</sequence>
<organism evidence="4 5">
    <name type="scientific">Gleimia europaea ACS-120-V-Col10b</name>
    <dbReference type="NCBI Taxonomy" id="883069"/>
    <lineage>
        <taxon>Bacteria</taxon>
        <taxon>Bacillati</taxon>
        <taxon>Actinomycetota</taxon>
        <taxon>Actinomycetes</taxon>
        <taxon>Actinomycetales</taxon>
        <taxon>Actinomycetaceae</taxon>
        <taxon>Gleimia</taxon>
    </lineage>
</organism>
<dbReference type="InterPro" id="IPR036881">
    <property type="entry name" value="Glyco_hydro_3_C_sf"/>
</dbReference>
<protein>
    <recommendedName>
        <fullName evidence="3">Fibronectin type III-like domain-containing protein</fullName>
    </recommendedName>
</protein>
<evidence type="ECO:0000259" key="3">
    <source>
        <dbReference type="SMART" id="SM01217"/>
    </source>
</evidence>
<comment type="caution">
    <text evidence="4">The sequence shown here is derived from an EMBL/GenBank/DDBJ whole genome shotgun (WGS) entry which is preliminary data.</text>
</comment>
<dbReference type="PANTHER" id="PTHR42715:SF10">
    <property type="entry name" value="BETA-GLUCOSIDASE"/>
    <property type="match status" value="1"/>
</dbReference>
<keyword evidence="5" id="KW-1185">Reference proteome</keyword>
<dbReference type="EMBL" id="AGWN01000001">
    <property type="protein sequence ID" value="EPD31185.1"/>
    <property type="molecule type" value="Genomic_DNA"/>
</dbReference>
<dbReference type="Pfam" id="PF14310">
    <property type="entry name" value="Fn3-like"/>
    <property type="match status" value="1"/>
</dbReference>
<dbReference type="Gene3D" id="3.40.50.1700">
    <property type="entry name" value="Glycoside hydrolase family 3 C-terminal domain"/>
    <property type="match status" value="1"/>
</dbReference>
<evidence type="ECO:0000256" key="1">
    <source>
        <dbReference type="ARBA" id="ARBA00005336"/>
    </source>
</evidence>
<dbReference type="PANTHER" id="PTHR42715">
    <property type="entry name" value="BETA-GLUCOSIDASE"/>
    <property type="match status" value="1"/>
</dbReference>
<dbReference type="Gene3D" id="2.60.40.10">
    <property type="entry name" value="Immunoglobulins"/>
    <property type="match status" value="1"/>
</dbReference>
<gene>
    <name evidence="4" type="ORF">HMPREF9238_00950</name>
</gene>
<dbReference type="SMART" id="SM01217">
    <property type="entry name" value="Fn3_like"/>
    <property type="match status" value="1"/>
</dbReference>
<dbReference type="SUPFAM" id="SSF52279">
    <property type="entry name" value="Beta-D-glucan exohydrolase, C-terminal domain"/>
    <property type="match status" value="1"/>
</dbReference>